<dbReference type="PANTHER" id="PTHR12428:SF65">
    <property type="entry name" value="CYTOCHROME C OXIDASE ASSEMBLY PROTEIN COX18, MITOCHONDRIAL"/>
    <property type="match status" value="1"/>
</dbReference>
<evidence type="ECO:0000256" key="6">
    <source>
        <dbReference type="ARBA" id="ARBA00023136"/>
    </source>
</evidence>
<feature type="compositionally biased region" description="Low complexity" evidence="13">
    <location>
        <begin position="408"/>
        <end position="421"/>
    </location>
</feature>
<feature type="transmembrane region" description="Helical" evidence="14">
    <location>
        <begin position="233"/>
        <end position="262"/>
    </location>
</feature>
<comment type="subunit">
    <text evidence="8">Interacts with the Sec translocase complex via SecD. Specifically interacts with transmembrane segments of nascent integral membrane proteins during membrane integration.</text>
</comment>
<reference evidence="16" key="2">
    <citation type="submission" date="2021-04" db="EMBL/GenBank/DDBJ databases">
        <authorList>
            <person name="Gilroy R."/>
        </authorList>
    </citation>
    <scope>NUCLEOTIDE SEQUENCE</scope>
    <source>
        <strain evidence="16">CHK32-1732</strain>
    </source>
</reference>
<dbReference type="InterPro" id="IPR028055">
    <property type="entry name" value="YidC/Oxa/ALB_C"/>
</dbReference>
<keyword evidence="5 14" id="KW-1133">Transmembrane helix</keyword>
<evidence type="ECO:0000256" key="10">
    <source>
        <dbReference type="ARBA" id="ARBA00033245"/>
    </source>
</evidence>
<dbReference type="Pfam" id="PF02096">
    <property type="entry name" value="60KD_IMP"/>
    <property type="match status" value="1"/>
</dbReference>
<evidence type="ECO:0000256" key="14">
    <source>
        <dbReference type="SAM" id="Phobius"/>
    </source>
</evidence>
<proteinExistence type="inferred from homology"/>
<evidence type="ECO:0000256" key="3">
    <source>
        <dbReference type="ARBA" id="ARBA00015325"/>
    </source>
</evidence>
<protein>
    <recommendedName>
        <fullName evidence="3">Membrane protein insertase YidC</fullName>
    </recommendedName>
    <alternativeName>
        <fullName evidence="11">Foldase YidC</fullName>
    </alternativeName>
    <alternativeName>
        <fullName evidence="10">Membrane integrase YidC</fullName>
    </alternativeName>
    <alternativeName>
        <fullName evidence="9">Membrane protein YidC</fullName>
    </alternativeName>
</protein>
<feature type="domain" description="Membrane insertase YidC/Oxa/ALB C-terminal" evidence="15">
    <location>
        <begin position="38"/>
        <end position="272"/>
    </location>
</feature>
<evidence type="ECO:0000256" key="12">
    <source>
        <dbReference type="RuleBase" id="RU003945"/>
    </source>
</evidence>
<comment type="subcellular location">
    <subcellularLocation>
        <location evidence="1 12">Membrane</location>
        <topology evidence="1 12">Multi-pass membrane protein</topology>
    </subcellularLocation>
</comment>
<evidence type="ECO:0000313" key="17">
    <source>
        <dbReference type="Proteomes" id="UP000824190"/>
    </source>
</evidence>
<feature type="region of interest" description="Disordered" evidence="13">
    <location>
        <begin position="335"/>
        <end position="357"/>
    </location>
</feature>
<organism evidence="16 17">
    <name type="scientific">Candidatus Corynebacterium avicola</name>
    <dbReference type="NCBI Taxonomy" id="2838527"/>
    <lineage>
        <taxon>Bacteria</taxon>
        <taxon>Bacillati</taxon>
        <taxon>Actinomycetota</taxon>
        <taxon>Actinomycetes</taxon>
        <taxon>Mycobacteriales</taxon>
        <taxon>Corynebacteriaceae</taxon>
        <taxon>Corynebacterium</taxon>
    </lineage>
</organism>
<dbReference type="GO" id="GO:0005886">
    <property type="term" value="C:plasma membrane"/>
    <property type="evidence" value="ECO:0007669"/>
    <property type="project" value="TreeGrafter"/>
</dbReference>
<comment type="similarity">
    <text evidence="2">Belongs to the OXA1/ALB3/YidC family. Type 1 subfamily.</text>
</comment>
<evidence type="ECO:0000256" key="5">
    <source>
        <dbReference type="ARBA" id="ARBA00022989"/>
    </source>
</evidence>
<dbReference type="GO" id="GO:0032977">
    <property type="term" value="F:membrane insertase activity"/>
    <property type="evidence" value="ECO:0007669"/>
    <property type="project" value="InterPro"/>
</dbReference>
<name>A0A9D1RSU0_9CORY</name>
<keyword evidence="6 14" id="KW-0472">Membrane</keyword>
<feature type="compositionally biased region" description="Basic and acidic residues" evidence="13">
    <location>
        <begin position="371"/>
        <end position="397"/>
    </location>
</feature>
<dbReference type="NCBIfam" id="NF001300">
    <property type="entry name" value="PRK00247.1"/>
    <property type="match status" value="1"/>
</dbReference>
<dbReference type="NCBIfam" id="TIGR03592">
    <property type="entry name" value="yidC_oxa1_cterm"/>
    <property type="match status" value="1"/>
</dbReference>
<feature type="transmembrane region" description="Helical" evidence="14">
    <location>
        <begin position="191"/>
        <end position="212"/>
    </location>
</feature>
<evidence type="ECO:0000256" key="13">
    <source>
        <dbReference type="SAM" id="MobiDB-lite"/>
    </source>
</evidence>
<accession>A0A9D1RSU0</accession>
<dbReference type="EMBL" id="DXGC01000117">
    <property type="protein sequence ID" value="HIW92648.1"/>
    <property type="molecule type" value="Genomic_DNA"/>
</dbReference>
<keyword evidence="4 12" id="KW-0812">Transmembrane</keyword>
<gene>
    <name evidence="16" type="primary">yidC</name>
    <name evidence="16" type="ORF">H9870_13430</name>
</gene>
<evidence type="ECO:0000256" key="7">
    <source>
        <dbReference type="ARBA" id="ARBA00025034"/>
    </source>
</evidence>
<evidence type="ECO:0000256" key="4">
    <source>
        <dbReference type="ARBA" id="ARBA00022692"/>
    </source>
</evidence>
<evidence type="ECO:0000256" key="8">
    <source>
        <dbReference type="ARBA" id="ARBA00026028"/>
    </source>
</evidence>
<evidence type="ECO:0000256" key="9">
    <source>
        <dbReference type="ARBA" id="ARBA00031538"/>
    </source>
</evidence>
<dbReference type="Proteomes" id="UP000824190">
    <property type="component" value="Unassembled WGS sequence"/>
</dbReference>
<evidence type="ECO:0000256" key="11">
    <source>
        <dbReference type="ARBA" id="ARBA00033342"/>
    </source>
</evidence>
<feature type="region of interest" description="Disordered" evidence="13">
    <location>
        <begin position="371"/>
        <end position="468"/>
    </location>
</feature>
<evidence type="ECO:0000259" key="15">
    <source>
        <dbReference type="Pfam" id="PF02096"/>
    </source>
</evidence>
<sequence length="468" mass="53312">MRTQYPRHVEFIEYPVSGVLKLWHMALTAVGMSDIPAWTLSIVFLVVTVRLILLPFAYRAYRSTRVLVNLRPALAALEAEYTDRYTSSDRKELLARRRELQKNEGYRMRDGCLPALIQLPVFIGLYRILLQVSRPQDLEAATHPGIGALSSSEVSHFLQAEVFGIPLTAYAAMSDERFDFLGTTGAEVFRFALPLCIAAAIFTSLNMAYSIYRNWMTLDENNTTARVIFRSMFVLTGIAISVPLLFGLLGPAPVAILCYWVMNNLWTMVQNIGLHVVLDRQVPYTEEFRTHRRAVGAGRKARRAEIREAQAALEKRSADRSGRIRELDHTLKHSSLEEVRQEATEEKEALLREQSEDKDAVDRFVNREKLEKEQRKARRREAMRAERAARAKGKAEEAEPMETEATEETTQAEQSADTEVPITEEETPEADSDDVEDVENTDTPENTEMDESPDAPESSYRGRHRLWE</sequence>
<feature type="compositionally biased region" description="Acidic residues" evidence="13">
    <location>
        <begin position="422"/>
        <end position="454"/>
    </location>
</feature>
<feature type="compositionally biased region" description="Acidic residues" evidence="13">
    <location>
        <begin position="398"/>
        <end position="407"/>
    </location>
</feature>
<feature type="transmembrane region" description="Helical" evidence="14">
    <location>
        <begin position="35"/>
        <end position="58"/>
    </location>
</feature>
<comment type="caution">
    <text evidence="16">The sequence shown here is derived from an EMBL/GenBank/DDBJ whole genome shotgun (WGS) entry which is preliminary data.</text>
</comment>
<feature type="transmembrane region" description="Helical" evidence="14">
    <location>
        <begin position="111"/>
        <end position="129"/>
    </location>
</feature>
<comment type="function">
    <text evidence="7">Required for the insertion and/or proper folding and/or complex formation of integral membrane proteins into the membrane. Involved in integration of membrane proteins that insert both dependently and independently of the Sec translocase complex, as well as at least some lipoproteins. Aids folding of multispanning membrane proteins.</text>
</comment>
<reference evidence="16" key="1">
    <citation type="journal article" date="2021" name="PeerJ">
        <title>Extensive microbial diversity within the chicken gut microbiome revealed by metagenomics and culture.</title>
        <authorList>
            <person name="Gilroy R."/>
            <person name="Ravi A."/>
            <person name="Getino M."/>
            <person name="Pursley I."/>
            <person name="Horton D.L."/>
            <person name="Alikhan N.F."/>
            <person name="Baker D."/>
            <person name="Gharbi K."/>
            <person name="Hall N."/>
            <person name="Watson M."/>
            <person name="Adriaenssens E.M."/>
            <person name="Foster-Nyarko E."/>
            <person name="Jarju S."/>
            <person name="Secka A."/>
            <person name="Antonio M."/>
            <person name="Oren A."/>
            <person name="Chaudhuri R.R."/>
            <person name="La Ragione R."/>
            <person name="Hildebrand F."/>
            <person name="Pallen M.J."/>
        </authorList>
    </citation>
    <scope>NUCLEOTIDE SEQUENCE</scope>
    <source>
        <strain evidence="16">CHK32-1732</strain>
    </source>
</reference>
<dbReference type="PANTHER" id="PTHR12428">
    <property type="entry name" value="OXA1"/>
    <property type="match status" value="1"/>
</dbReference>
<evidence type="ECO:0000256" key="1">
    <source>
        <dbReference type="ARBA" id="ARBA00004141"/>
    </source>
</evidence>
<evidence type="ECO:0000313" key="16">
    <source>
        <dbReference type="EMBL" id="HIW92648.1"/>
    </source>
</evidence>
<dbReference type="GO" id="GO:0051205">
    <property type="term" value="P:protein insertion into membrane"/>
    <property type="evidence" value="ECO:0007669"/>
    <property type="project" value="TreeGrafter"/>
</dbReference>
<evidence type="ECO:0000256" key="2">
    <source>
        <dbReference type="ARBA" id="ARBA00010527"/>
    </source>
</evidence>
<dbReference type="InterPro" id="IPR001708">
    <property type="entry name" value="YidC/ALB3/OXA1/COX18"/>
</dbReference>
<dbReference type="AlphaFoldDB" id="A0A9D1RSU0"/>